<proteinExistence type="predicted"/>
<comment type="caution">
    <text evidence="2">The sequence shown here is derived from an EMBL/GenBank/DDBJ whole genome shotgun (WGS) entry which is preliminary data.</text>
</comment>
<evidence type="ECO:0000256" key="1">
    <source>
        <dbReference type="SAM" id="MobiDB-lite"/>
    </source>
</evidence>
<gene>
    <name evidence="2" type="primary">jg8220</name>
    <name evidence="2" type="ORF">PAEG_LOCUS26608</name>
</gene>
<dbReference type="OrthoDB" id="10601249at2759"/>
<dbReference type="AlphaFoldDB" id="A0A8S4SLP6"/>
<name>A0A8S4SLP6_9NEOP</name>
<dbReference type="Proteomes" id="UP000838756">
    <property type="component" value="Unassembled WGS sequence"/>
</dbReference>
<organism evidence="2 3">
    <name type="scientific">Pararge aegeria aegeria</name>
    <dbReference type="NCBI Taxonomy" id="348720"/>
    <lineage>
        <taxon>Eukaryota</taxon>
        <taxon>Metazoa</taxon>
        <taxon>Ecdysozoa</taxon>
        <taxon>Arthropoda</taxon>
        <taxon>Hexapoda</taxon>
        <taxon>Insecta</taxon>
        <taxon>Pterygota</taxon>
        <taxon>Neoptera</taxon>
        <taxon>Endopterygota</taxon>
        <taxon>Lepidoptera</taxon>
        <taxon>Glossata</taxon>
        <taxon>Ditrysia</taxon>
        <taxon>Papilionoidea</taxon>
        <taxon>Nymphalidae</taxon>
        <taxon>Satyrinae</taxon>
        <taxon>Satyrini</taxon>
        <taxon>Parargina</taxon>
        <taxon>Pararge</taxon>
    </lineage>
</organism>
<evidence type="ECO:0000313" key="2">
    <source>
        <dbReference type="EMBL" id="CAH2268214.1"/>
    </source>
</evidence>
<protein>
    <submittedName>
        <fullName evidence="2">Jg8220 protein</fullName>
    </submittedName>
</protein>
<evidence type="ECO:0000313" key="3">
    <source>
        <dbReference type="Proteomes" id="UP000838756"/>
    </source>
</evidence>
<keyword evidence="3" id="KW-1185">Reference proteome</keyword>
<dbReference type="EMBL" id="CAKXAJ010026420">
    <property type="protein sequence ID" value="CAH2268214.1"/>
    <property type="molecule type" value="Genomic_DNA"/>
</dbReference>
<accession>A0A8S4SLP6</accession>
<sequence length="154" mass="17269">MSGEPKNQEPSSAVEYHHKCRIPQRLAPGRQRPPKSKAPSVDASRPKSVSRATNEVGEPADFAATTLASRSSRPERDRCSMTQKKPAKRALNEKFHDTSLNIKAGRQIITVPLKQETIKKYEDLELQQEDFSDAAHMYNSVNDIFMDFNEDGGV</sequence>
<reference evidence="2" key="1">
    <citation type="submission" date="2022-03" db="EMBL/GenBank/DDBJ databases">
        <authorList>
            <person name="Lindestad O."/>
        </authorList>
    </citation>
    <scope>NUCLEOTIDE SEQUENCE</scope>
</reference>
<feature type="region of interest" description="Disordered" evidence="1">
    <location>
        <begin position="1"/>
        <end position="92"/>
    </location>
</feature>